<dbReference type="Proteomes" id="UP000663859">
    <property type="component" value="Unassembled WGS sequence"/>
</dbReference>
<organism evidence="1 2">
    <name type="scientific">Candidatus Methylacidithermus pantelleriae</name>
    <dbReference type="NCBI Taxonomy" id="2744239"/>
    <lineage>
        <taxon>Bacteria</taxon>
        <taxon>Pseudomonadati</taxon>
        <taxon>Verrucomicrobiota</taxon>
        <taxon>Methylacidiphilae</taxon>
        <taxon>Methylacidiphilales</taxon>
        <taxon>Methylacidiphilaceae</taxon>
        <taxon>Candidatus Methylacidithermus</taxon>
    </lineage>
</organism>
<dbReference type="AlphaFoldDB" id="A0A8J2BQT4"/>
<comment type="caution">
    <text evidence="1">The sequence shown here is derived from an EMBL/GenBank/DDBJ whole genome shotgun (WGS) entry which is preliminary data.</text>
</comment>
<evidence type="ECO:0000313" key="1">
    <source>
        <dbReference type="EMBL" id="CAF0700145.1"/>
    </source>
</evidence>
<evidence type="ECO:0000313" key="2">
    <source>
        <dbReference type="Proteomes" id="UP000663859"/>
    </source>
</evidence>
<keyword evidence="2" id="KW-1185">Reference proteome</keyword>
<sequence>MVEPDGPERAVLSDGSPCLLCPLGLAHHKNRVATPLGAQWCWLA</sequence>
<gene>
    <name evidence="1" type="ORF">MPNT_330015</name>
</gene>
<protein>
    <submittedName>
        <fullName evidence="1">Uncharacterized protein</fullName>
    </submittedName>
</protein>
<accession>A0A8J2BQT4</accession>
<reference evidence="1" key="1">
    <citation type="submission" date="2021-02" db="EMBL/GenBank/DDBJ databases">
        <authorList>
            <person name="Cremers G."/>
            <person name="Picone N."/>
        </authorList>
    </citation>
    <scope>NUCLEOTIDE SEQUENCE</scope>
    <source>
        <strain evidence="1">PQ17</strain>
    </source>
</reference>
<name>A0A8J2BQT4_9BACT</name>
<dbReference type="EMBL" id="CAJNOB010000027">
    <property type="protein sequence ID" value="CAF0700145.1"/>
    <property type="molecule type" value="Genomic_DNA"/>
</dbReference>
<proteinExistence type="predicted"/>